<name>A0A223NWX5_9SPHI</name>
<accession>A0A223NWX5</accession>
<reference evidence="2 3" key="1">
    <citation type="submission" date="2017-08" db="EMBL/GenBank/DDBJ databases">
        <title>Complete genome sequence of Mucilaginibacter sp. strain BJC16-A31.</title>
        <authorList>
            <consortium name="Henan University of Science and Technology"/>
            <person name="You X."/>
        </authorList>
    </citation>
    <scope>NUCLEOTIDE SEQUENCE [LARGE SCALE GENOMIC DNA]</scope>
    <source>
        <strain evidence="2 3">BJC16-A31</strain>
    </source>
</reference>
<dbReference type="OrthoDB" id="1245848at2"/>
<dbReference type="InterPro" id="IPR019080">
    <property type="entry name" value="YqaJ_viral_recombinase"/>
</dbReference>
<dbReference type="Pfam" id="PF09588">
    <property type="entry name" value="YqaJ"/>
    <property type="match status" value="1"/>
</dbReference>
<sequence length="248" mass="28542">MEEIQFIQPHTTEWDEARLGRLTSSEIHKIFVKPRSKSERFSEGAETYIYEKIAEHLTRECKKVPETEAILRGLAEEQYARERYVQITGHEVTDSCFIAYNSIFGGTNDGNIIIDKKHKGIIEIKCPDSKKFVEICACQSAEELGKIDKQYKHQPQANIFISGAEFCDFVAYDDRVRIPELQLKIIRIYPDMEWQKEFKSLIGDVAEMMNEKLTAILNTPENNLQFKASKIDNSKLEGLTQTLNQLSA</sequence>
<dbReference type="RefSeq" id="WP_094570720.1">
    <property type="nucleotide sequence ID" value="NZ_CP022743.1"/>
</dbReference>
<dbReference type="InterPro" id="IPR011604">
    <property type="entry name" value="PDDEXK-like_dom_sf"/>
</dbReference>
<dbReference type="PANTHER" id="PTHR46609:SF6">
    <property type="entry name" value="EXONUCLEASE, PHAGE-TYPE_RECB, C-TERMINAL DOMAIN-CONTAINING PROTEIN-RELATED"/>
    <property type="match status" value="1"/>
</dbReference>
<dbReference type="InterPro" id="IPR051703">
    <property type="entry name" value="NF-kappa-B_Signaling_Reg"/>
</dbReference>
<keyword evidence="3" id="KW-1185">Reference proteome</keyword>
<gene>
    <name evidence="2" type="ORF">MuYL_2475</name>
</gene>
<evidence type="ECO:0000313" key="2">
    <source>
        <dbReference type="EMBL" id="ASU34362.1"/>
    </source>
</evidence>
<evidence type="ECO:0000259" key="1">
    <source>
        <dbReference type="Pfam" id="PF09588"/>
    </source>
</evidence>
<dbReference type="EMBL" id="CP022743">
    <property type="protein sequence ID" value="ASU34362.1"/>
    <property type="molecule type" value="Genomic_DNA"/>
</dbReference>
<dbReference type="PANTHER" id="PTHR46609">
    <property type="entry name" value="EXONUCLEASE, PHAGE-TYPE/RECB, C-TERMINAL DOMAIN-CONTAINING PROTEIN"/>
    <property type="match status" value="1"/>
</dbReference>
<dbReference type="Proteomes" id="UP000215002">
    <property type="component" value="Chromosome"/>
</dbReference>
<feature type="domain" description="YqaJ viral recombinase" evidence="1">
    <location>
        <begin position="13"/>
        <end position="165"/>
    </location>
</feature>
<evidence type="ECO:0000313" key="3">
    <source>
        <dbReference type="Proteomes" id="UP000215002"/>
    </source>
</evidence>
<dbReference type="AlphaFoldDB" id="A0A223NWX5"/>
<dbReference type="InterPro" id="IPR011335">
    <property type="entry name" value="Restrct_endonuc-II-like"/>
</dbReference>
<organism evidence="2 3">
    <name type="scientific">Mucilaginibacter xinganensis</name>
    <dbReference type="NCBI Taxonomy" id="1234841"/>
    <lineage>
        <taxon>Bacteria</taxon>
        <taxon>Pseudomonadati</taxon>
        <taxon>Bacteroidota</taxon>
        <taxon>Sphingobacteriia</taxon>
        <taxon>Sphingobacteriales</taxon>
        <taxon>Sphingobacteriaceae</taxon>
        <taxon>Mucilaginibacter</taxon>
    </lineage>
</organism>
<proteinExistence type="predicted"/>
<protein>
    <recommendedName>
        <fullName evidence="1">YqaJ viral recombinase domain-containing protein</fullName>
    </recommendedName>
</protein>
<dbReference type="Gene3D" id="3.90.320.10">
    <property type="match status" value="1"/>
</dbReference>
<dbReference type="SUPFAM" id="SSF52980">
    <property type="entry name" value="Restriction endonuclease-like"/>
    <property type="match status" value="1"/>
</dbReference>
<dbReference type="KEGG" id="muc:MuYL_2475"/>